<evidence type="ECO:0000256" key="2">
    <source>
        <dbReference type="SAM" id="MobiDB-lite"/>
    </source>
</evidence>
<comment type="caution">
    <text evidence="3">The sequence shown here is derived from an EMBL/GenBank/DDBJ whole genome shotgun (WGS) entry which is preliminary data.</text>
</comment>
<dbReference type="EMBL" id="MCBQ01004834">
    <property type="protein sequence ID" value="RKF80183.1"/>
    <property type="molecule type" value="Genomic_DNA"/>
</dbReference>
<feature type="compositionally biased region" description="Acidic residues" evidence="2">
    <location>
        <begin position="122"/>
        <end position="133"/>
    </location>
</feature>
<dbReference type="STRING" id="62708.A0A420J0A3"/>
<feature type="compositionally biased region" description="Basic and acidic residues" evidence="2">
    <location>
        <begin position="134"/>
        <end position="150"/>
    </location>
</feature>
<keyword evidence="1" id="KW-0175">Coiled coil</keyword>
<dbReference type="GO" id="GO:0031511">
    <property type="term" value="C:Mis6-Sim4 complex"/>
    <property type="evidence" value="ECO:0007669"/>
    <property type="project" value="InterPro"/>
</dbReference>
<protein>
    <submittedName>
        <fullName evidence="3">Putative kinetochore protein</fullName>
    </submittedName>
</protein>
<feature type="region of interest" description="Disordered" evidence="2">
    <location>
        <begin position="122"/>
        <end position="155"/>
    </location>
</feature>
<dbReference type="Proteomes" id="UP000283383">
    <property type="component" value="Unassembled WGS sequence"/>
</dbReference>
<evidence type="ECO:0000256" key="1">
    <source>
        <dbReference type="SAM" id="Coils"/>
    </source>
</evidence>
<accession>A0A420J0A3</accession>
<dbReference type="PANTHER" id="PTHR42040:SF1">
    <property type="entry name" value="INNER KINETOCHORE SUBUNIT FTA4"/>
    <property type="match status" value="1"/>
</dbReference>
<name>A0A420J0A3_9PEZI</name>
<evidence type="ECO:0000313" key="3">
    <source>
        <dbReference type="EMBL" id="RKF80183.1"/>
    </source>
</evidence>
<dbReference type="InterPro" id="IPR025207">
    <property type="entry name" value="Sim4_Fta4"/>
</dbReference>
<evidence type="ECO:0000313" key="4">
    <source>
        <dbReference type="Proteomes" id="UP000283383"/>
    </source>
</evidence>
<sequence>MATNIPAPTIIELKAAFLRQQVHILSEPLQPSEDFYASRLSTQSTLRPKIVQAGLRKLNQRLKRHNQLAYGRKAQRHLAEQIDQLSWQTHSPKILSTKEHDGAWLEFGTDYCASEIIEQLPDEWPYDDDDGDDETRREKNKDRVEEEGGSEHSSLQKYVELRTKLAQLNTRRNSLQHRVANLKKLQNAVNLLNRPDEIQANLITRGGELEQELDRMCRLMLRVERGISASNLTTREPITGELSDLDQMDFDEYEESKVLKLII</sequence>
<proteinExistence type="predicted"/>
<keyword evidence="4" id="KW-1185">Reference proteome</keyword>
<feature type="coiled-coil region" evidence="1">
    <location>
        <begin position="158"/>
        <end position="185"/>
    </location>
</feature>
<dbReference type="PANTHER" id="PTHR42040">
    <property type="entry name" value="INNER KINETOCHORE SUBUNIT FTA4"/>
    <property type="match status" value="1"/>
</dbReference>
<dbReference type="Pfam" id="PF13093">
    <property type="entry name" value="FTA4"/>
    <property type="match status" value="1"/>
</dbReference>
<dbReference type="AlphaFoldDB" id="A0A420J0A3"/>
<reference evidence="3 4" key="1">
    <citation type="journal article" date="2018" name="BMC Genomics">
        <title>Comparative genome analyses reveal sequence features reflecting distinct modes of host-adaptation between dicot and monocot powdery mildew.</title>
        <authorList>
            <person name="Wu Y."/>
            <person name="Ma X."/>
            <person name="Pan Z."/>
            <person name="Kale S.D."/>
            <person name="Song Y."/>
            <person name="King H."/>
            <person name="Zhang Q."/>
            <person name="Presley C."/>
            <person name="Deng X."/>
            <person name="Wei C.I."/>
            <person name="Xiao S."/>
        </authorList>
    </citation>
    <scope>NUCLEOTIDE SEQUENCE [LARGE SCALE GENOMIC DNA]</scope>
    <source>
        <strain evidence="3">UMSG3</strain>
    </source>
</reference>
<gene>
    <name evidence="3" type="ORF">GcM3_048003</name>
</gene>
<organism evidence="3 4">
    <name type="scientific">Golovinomyces cichoracearum</name>
    <dbReference type="NCBI Taxonomy" id="62708"/>
    <lineage>
        <taxon>Eukaryota</taxon>
        <taxon>Fungi</taxon>
        <taxon>Dikarya</taxon>
        <taxon>Ascomycota</taxon>
        <taxon>Pezizomycotina</taxon>
        <taxon>Leotiomycetes</taxon>
        <taxon>Erysiphales</taxon>
        <taxon>Erysiphaceae</taxon>
        <taxon>Golovinomyces</taxon>
    </lineage>
</organism>